<gene>
    <name evidence="2" type="ORF">QCA50_020468</name>
    <name evidence="1" type="ORF">QCA50_021031</name>
</gene>
<name>A0AAW0F6Y7_9APHY</name>
<sequence length="87" mass="9982">MFRPSRQEESDDGHRPEGDRELCFNLCFHNSRTVNYTVAFYYYQINSTCDDVSIARMLRSTLAPLLPIPLTTLLLSSLALVHMRVAC</sequence>
<dbReference type="AlphaFoldDB" id="A0AAW0F6Y7"/>
<keyword evidence="3" id="KW-1185">Reference proteome</keyword>
<evidence type="ECO:0000313" key="3">
    <source>
        <dbReference type="Proteomes" id="UP001385951"/>
    </source>
</evidence>
<comment type="caution">
    <text evidence="1">The sequence shown here is derived from an EMBL/GenBank/DDBJ whole genome shotgun (WGS) entry which is preliminary data.</text>
</comment>
<dbReference type="EMBL" id="JASBNA010000111">
    <property type="protein sequence ID" value="KAK7676592.1"/>
    <property type="molecule type" value="Genomic_DNA"/>
</dbReference>
<dbReference type="Proteomes" id="UP001385951">
    <property type="component" value="Unassembled WGS sequence"/>
</dbReference>
<evidence type="ECO:0000313" key="1">
    <source>
        <dbReference type="EMBL" id="KAK7676020.1"/>
    </source>
</evidence>
<evidence type="ECO:0000313" key="2">
    <source>
        <dbReference type="EMBL" id="KAK7676592.1"/>
    </source>
</evidence>
<dbReference type="EMBL" id="JASBNA010000142">
    <property type="protein sequence ID" value="KAK7676020.1"/>
    <property type="molecule type" value="Genomic_DNA"/>
</dbReference>
<proteinExistence type="predicted"/>
<organism evidence="1 3">
    <name type="scientific">Cerrena zonata</name>
    <dbReference type="NCBI Taxonomy" id="2478898"/>
    <lineage>
        <taxon>Eukaryota</taxon>
        <taxon>Fungi</taxon>
        <taxon>Dikarya</taxon>
        <taxon>Basidiomycota</taxon>
        <taxon>Agaricomycotina</taxon>
        <taxon>Agaricomycetes</taxon>
        <taxon>Polyporales</taxon>
        <taxon>Cerrenaceae</taxon>
        <taxon>Cerrena</taxon>
    </lineage>
</organism>
<accession>A0AAW0F6Y7</accession>
<reference evidence="1 3" key="1">
    <citation type="submission" date="2022-09" db="EMBL/GenBank/DDBJ databases">
        <authorList>
            <person name="Palmer J.M."/>
        </authorList>
    </citation>
    <scope>NUCLEOTIDE SEQUENCE [LARGE SCALE GENOMIC DNA]</scope>
    <source>
        <strain evidence="1 3">DSM 7382</strain>
    </source>
</reference>
<protein>
    <submittedName>
        <fullName evidence="1">Uncharacterized protein</fullName>
    </submittedName>
</protein>